<feature type="transmembrane region" description="Helical" evidence="1">
    <location>
        <begin position="53"/>
        <end position="71"/>
    </location>
</feature>
<dbReference type="OrthoDB" id="8577941at2"/>
<protein>
    <submittedName>
        <fullName evidence="2">Uncharacterized protein</fullName>
    </submittedName>
</protein>
<gene>
    <name evidence="2" type="ORF">EHF44_19420</name>
</gene>
<dbReference type="EMBL" id="CP033970">
    <property type="protein sequence ID" value="AZG15644.1"/>
    <property type="molecule type" value="Genomic_DNA"/>
</dbReference>
<keyword evidence="1" id="KW-0812">Transmembrane</keyword>
<dbReference type="AlphaFoldDB" id="A0A3G8H5B5"/>
<evidence type="ECO:0000256" key="1">
    <source>
        <dbReference type="SAM" id="Phobius"/>
    </source>
</evidence>
<dbReference type="Proteomes" id="UP000270411">
    <property type="component" value="Chromosome 2"/>
</dbReference>
<sequence>MAVDLSRLPEEVPVPEARPSLLVWSMIFIVLVLSGSASALWLWPRQATPPTAWFWISVVLLPLCLAGALVLRHFARIEGQKNQALAMNTAVRAFRNAVFKVASTPLAVLSSAYIVDVDEADNALDVIRQPAVKRTRQSLHSRERIQARVLDPLAAALTVDDRARQKATLSWVLKSLLASAADKLETIPPSIPVTIQLDIRSVLDQSDLQEVWRQLPSSVRSPRLVGDPVFAPTGGLWLVDAWLDRAASEVRDVVSMLVSVCLSEVREADPQSGSCEAASILLACPEDLALRLGLSIDGWLHRPQQCNGMSMEQALGYALKWGRVEAQAIGGVISAGLQQETASQLRIGMHKAGRSERNAASADVVLDTMVGDAGLAAPWLAATLALAEAKQSGRPCIVATQDEQRTLLAVLVPFAHEEQEGR</sequence>
<organism evidence="2 3">
    <name type="scientific">Cupriavidus pauculus</name>
    <dbReference type="NCBI Taxonomy" id="82633"/>
    <lineage>
        <taxon>Bacteria</taxon>
        <taxon>Pseudomonadati</taxon>
        <taxon>Pseudomonadota</taxon>
        <taxon>Betaproteobacteria</taxon>
        <taxon>Burkholderiales</taxon>
        <taxon>Burkholderiaceae</taxon>
        <taxon>Cupriavidus</taxon>
    </lineage>
</organism>
<name>A0A3G8H5B5_9BURK</name>
<feature type="transmembrane region" description="Helical" evidence="1">
    <location>
        <begin position="21"/>
        <end position="41"/>
    </location>
</feature>
<proteinExistence type="predicted"/>
<keyword evidence="1" id="KW-0472">Membrane</keyword>
<dbReference type="RefSeq" id="WP_124685377.1">
    <property type="nucleotide sequence ID" value="NZ_CP033970.1"/>
</dbReference>
<accession>A0A3G8H5B5</accession>
<keyword evidence="1" id="KW-1133">Transmembrane helix</keyword>
<reference evidence="3" key="1">
    <citation type="submission" date="2018-11" db="EMBL/GenBank/DDBJ databases">
        <title>FDA dAtabase for Regulatory Grade micrObial Sequences (FDA-ARGOS): Supporting development and validation of Infectious Disease Dx tests.</title>
        <authorList>
            <person name="Goldberg B."/>
            <person name="Campos J."/>
            <person name="Tallon L."/>
            <person name="Sadzewicz L."/>
            <person name="Zhao X."/>
            <person name="Vavikolanu K."/>
            <person name="Mehta A."/>
            <person name="Aluvathingal J."/>
            <person name="Nadendla S."/>
            <person name="Geyer C."/>
            <person name="Nandy P."/>
            <person name="Yan Y."/>
            <person name="Sichtig H."/>
        </authorList>
    </citation>
    <scope>NUCLEOTIDE SEQUENCE [LARGE SCALE GENOMIC DNA]</scope>
    <source>
        <strain evidence="3">FDAARGOS_614</strain>
    </source>
</reference>
<evidence type="ECO:0000313" key="2">
    <source>
        <dbReference type="EMBL" id="AZG15644.1"/>
    </source>
</evidence>
<evidence type="ECO:0000313" key="3">
    <source>
        <dbReference type="Proteomes" id="UP000270411"/>
    </source>
</evidence>
<dbReference type="KEGG" id="cpau:EHF44_19420"/>